<keyword evidence="3" id="KW-0812">Transmembrane</keyword>
<feature type="compositionally biased region" description="Polar residues" evidence="2">
    <location>
        <begin position="491"/>
        <end position="514"/>
    </location>
</feature>
<feature type="region of interest" description="Disordered" evidence="2">
    <location>
        <begin position="374"/>
        <end position="398"/>
    </location>
</feature>
<reference evidence="4" key="1">
    <citation type="submission" date="2023-11" db="EMBL/GenBank/DDBJ databases">
        <authorList>
            <person name="Alioto T."/>
            <person name="Alioto T."/>
            <person name="Gomez Garrido J."/>
        </authorList>
    </citation>
    <scope>NUCLEOTIDE SEQUENCE</scope>
</reference>
<dbReference type="AlphaFoldDB" id="A0AAI8YRU4"/>
<gene>
    <name evidence="4" type="ORF">LECACI_7A000820</name>
</gene>
<name>A0AAI8YRU4_9PEZI</name>
<evidence type="ECO:0000256" key="2">
    <source>
        <dbReference type="SAM" id="MobiDB-lite"/>
    </source>
</evidence>
<feature type="region of interest" description="Disordered" evidence="2">
    <location>
        <begin position="1"/>
        <end position="143"/>
    </location>
</feature>
<comment type="caution">
    <text evidence="4">The sequence shown here is derived from an EMBL/GenBank/DDBJ whole genome shotgun (WGS) entry which is preliminary data.</text>
</comment>
<feature type="region of interest" description="Disordered" evidence="2">
    <location>
        <begin position="486"/>
        <end position="514"/>
    </location>
</feature>
<evidence type="ECO:0000256" key="3">
    <source>
        <dbReference type="SAM" id="Phobius"/>
    </source>
</evidence>
<feature type="compositionally biased region" description="Polar residues" evidence="2">
    <location>
        <begin position="68"/>
        <end position="78"/>
    </location>
</feature>
<keyword evidence="1" id="KW-0175">Coiled coil</keyword>
<feature type="compositionally biased region" description="Pro residues" evidence="2">
    <location>
        <begin position="381"/>
        <end position="391"/>
    </location>
</feature>
<evidence type="ECO:0000313" key="5">
    <source>
        <dbReference type="Proteomes" id="UP001296104"/>
    </source>
</evidence>
<evidence type="ECO:0000256" key="1">
    <source>
        <dbReference type="SAM" id="Coils"/>
    </source>
</evidence>
<accession>A0AAI8YRU4</accession>
<feature type="compositionally biased region" description="Basic and acidic residues" evidence="2">
    <location>
        <begin position="27"/>
        <end position="40"/>
    </location>
</feature>
<feature type="coiled-coil region" evidence="1">
    <location>
        <begin position="314"/>
        <end position="355"/>
    </location>
</feature>
<keyword evidence="3" id="KW-1133">Transmembrane helix</keyword>
<dbReference type="EMBL" id="CAVMBE010000003">
    <property type="protein sequence ID" value="CAK3798388.1"/>
    <property type="molecule type" value="Genomic_DNA"/>
</dbReference>
<keyword evidence="3" id="KW-0472">Membrane</keyword>
<feature type="transmembrane region" description="Helical" evidence="3">
    <location>
        <begin position="428"/>
        <end position="447"/>
    </location>
</feature>
<feature type="compositionally biased region" description="Basic and acidic residues" evidence="2">
    <location>
        <begin position="58"/>
        <end position="67"/>
    </location>
</feature>
<proteinExistence type="predicted"/>
<evidence type="ECO:0000313" key="4">
    <source>
        <dbReference type="EMBL" id="CAK3798388.1"/>
    </source>
</evidence>
<protein>
    <recommendedName>
        <fullName evidence="6">Pathway-specific nitrogen regulator</fullName>
    </recommendedName>
</protein>
<feature type="compositionally biased region" description="Low complexity" evidence="2">
    <location>
        <begin position="115"/>
        <end position="126"/>
    </location>
</feature>
<sequence>MARPSKTQFAIYDDEGGIPTPDPQGIPHDDGKNTTIVHDEQELETEAGRANFQPTDTEIDRDGRRESAISSLPESSTETDQEPSLPHSMIRPSFRRHLAGSSFERSPKRLALPKSRTTTPRSTRTTAKGSPLPRKHALEDPSEAERKEYPLVLLHITILPLELRWSPANMRELLPPNTVENLQLLRSKLSETILQRGILIPHPREEYDVLEERLLEALELRKERITPRGHFRTRESISSASSAEDSVDSGLGSSVEDLCAICQDHLRPSATTKCASRQKWDIKVYAANGLMRASAWAAAWSEMERVDVEIMPWMDEALRRLLDAKAVEEEAEKKLELEEARIADEQRRRVEEEEEYQRHASVTRQVLYLTQAPATVEQPSSSPPPPPPTQKIPPSFDDLPQVYRPKDIPLSLLLRNYIILLSQDTKNIVIFVLAVLAIWFGLSVAVAPTRALPPSLTVPANVSSPLELLHETISLRVPSASIETAALESSHPLTASSEASSGMGDGTNTPSDVQTEQIPAETGKQSGQAQDPVLDAEELPISPTMERSFDESQGTPSAETIEYSHVRPEAERPKAAVCPSYGRLLMEMAPVCPAVGTCVNEAMPAKMFAKPE</sequence>
<organism evidence="4 5">
    <name type="scientific">Lecanosticta acicola</name>
    <dbReference type="NCBI Taxonomy" id="111012"/>
    <lineage>
        <taxon>Eukaryota</taxon>
        <taxon>Fungi</taxon>
        <taxon>Dikarya</taxon>
        <taxon>Ascomycota</taxon>
        <taxon>Pezizomycotina</taxon>
        <taxon>Dothideomycetes</taxon>
        <taxon>Dothideomycetidae</taxon>
        <taxon>Mycosphaerellales</taxon>
        <taxon>Mycosphaerellaceae</taxon>
        <taxon>Lecanosticta</taxon>
    </lineage>
</organism>
<evidence type="ECO:0008006" key="6">
    <source>
        <dbReference type="Google" id="ProtNLM"/>
    </source>
</evidence>
<keyword evidence="5" id="KW-1185">Reference proteome</keyword>
<dbReference type="Proteomes" id="UP001296104">
    <property type="component" value="Unassembled WGS sequence"/>
</dbReference>